<dbReference type="Gene3D" id="3.30.559.10">
    <property type="entry name" value="Chloramphenicol acetyltransferase-like domain"/>
    <property type="match status" value="1"/>
</dbReference>
<dbReference type="OMA" id="KMDGTPT"/>
<keyword evidence="11" id="KW-0472">Membrane</keyword>
<keyword evidence="7" id="KW-0276">Fatty acid metabolism</keyword>
<evidence type="ECO:0000256" key="13">
    <source>
        <dbReference type="ARBA" id="ARBA00023315"/>
    </source>
</evidence>
<dbReference type="Proteomes" id="UP000449547">
    <property type="component" value="Unassembled WGS sequence"/>
</dbReference>
<dbReference type="GO" id="GO:0005777">
    <property type="term" value="C:peroxisome"/>
    <property type="evidence" value="ECO:0007669"/>
    <property type="project" value="UniProtKB-SubCell"/>
</dbReference>
<dbReference type="InterPro" id="IPR039551">
    <property type="entry name" value="Cho/carn_acyl_trans"/>
</dbReference>
<protein>
    <recommendedName>
        <fullName evidence="17">Carnitine O-acetyltransferase, mitochondrial</fullName>
        <ecNumber evidence="16">2.3.1.7</ecNumber>
    </recommendedName>
</protein>
<accession>A0A642UM29</accession>
<dbReference type="VEuPathDB" id="FungiDB:DIURU_003187"/>
<evidence type="ECO:0000256" key="8">
    <source>
        <dbReference type="ARBA" id="ARBA00022946"/>
    </source>
</evidence>
<evidence type="ECO:0000256" key="9">
    <source>
        <dbReference type="ARBA" id="ARBA00023098"/>
    </source>
</evidence>
<dbReference type="Gene3D" id="3.30.559.70">
    <property type="entry name" value="Choline/Carnitine o-acyltransferase, domain 2"/>
    <property type="match status" value="1"/>
</dbReference>
<evidence type="ECO:0000256" key="19">
    <source>
        <dbReference type="RuleBase" id="RU003801"/>
    </source>
</evidence>
<organism evidence="21 22">
    <name type="scientific">Diutina rugosa</name>
    <name type="common">Yeast</name>
    <name type="synonym">Candida rugosa</name>
    <dbReference type="NCBI Taxonomy" id="5481"/>
    <lineage>
        <taxon>Eukaryota</taxon>
        <taxon>Fungi</taxon>
        <taxon>Dikarya</taxon>
        <taxon>Ascomycota</taxon>
        <taxon>Saccharomycotina</taxon>
        <taxon>Pichiomycetes</taxon>
        <taxon>Debaryomycetaceae</taxon>
        <taxon>Diutina</taxon>
    </lineage>
</organism>
<evidence type="ECO:0000256" key="2">
    <source>
        <dbReference type="ARBA" id="ARBA00004443"/>
    </source>
</evidence>
<comment type="similarity">
    <text evidence="3 19">Belongs to the carnitine/choline acetyltransferase family.</text>
</comment>
<evidence type="ECO:0000256" key="3">
    <source>
        <dbReference type="ARBA" id="ARBA00005232"/>
    </source>
</evidence>
<dbReference type="GO" id="GO:0009437">
    <property type="term" value="P:carnitine metabolic process"/>
    <property type="evidence" value="ECO:0007669"/>
    <property type="project" value="TreeGrafter"/>
</dbReference>
<dbReference type="OrthoDB" id="240216at2759"/>
<dbReference type="InterPro" id="IPR042231">
    <property type="entry name" value="Cho/carn_acyl_trans_2"/>
</dbReference>
<evidence type="ECO:0000256" key="12">
    <source>
        <dbReference type="ARBA" id="ARBA00023140"/>
    </source>
</evidence>
<feature type="active site" description="Proton acceptor" evidence="18">
    <location>
        <position position="337"/>
    </location>
</feature>
<evidence type="ECO:0000256" key="18">
    <source>
        <dbReference type="PIRSR" id="PIRSR600542-1"/>
    </source>
</evidence>
<name>A0A642UM29_DIURU</name>
<dbReference type="AlphaFoldDB" id="A0A642UM29"/>
<evidence type="ECO:0000256" key="6">
    <source>
        <dbReference type="ARBA" id="ARBA00022792"/>
    </source>
</evidence>
<dbReference type="PROSITE" id="PS00440">
    <property type="entry name" value="ACYLTRANSF_C_2"/>
    <property type="match status" value="1"/>
</dbReference>
<feature type="domain" description="Choline/carnitine acyltransferase" evidence="20">
    <location>
        <begin position="47"/>
        <end position="604"/>
    </location>
</feature>
<evidence type="ECO:0000256" key="1">
    <source>
        <dbReference type="ARBA" id="ARBA00004275"/>
    </source>
</evidence>
<evidence type="ECO:0000256" key="4">
    <source>
        <dbReference type="ARBA" id="ARBA00022448"/>
    </source>
</evidence>
<evidence type="ECO:0000256" key="16">
    <source>
        <dbReference type="ARBA" id="ARBA00066910"/>
    </source>
</evidence>
<dbReference type="GO" id="GO:0004092">
    <property type="term" value="F:carnitine O-acetyltransferase activity"/>
    <property type="evidence" value="ECO:0007669"/>
    <property type="project" value="UniProtKB-EC"/>
</dbReference>
<dbReference type="Pfam" id="PF00755">
    <property type="entry name" value="Carn_acyltransf"/>
    <property type="match status" value="1"/>
</dbReference>
<comment type="subcellular location">
    <subcellularLocation>
        <location evidence="2">Mitochondrion inner membrane</location>
        <topology evidence="2">Peripheral membrane protein</topology>
        <orientation evidence="2">Matrix side</orientation>
    </subcellularLocation>
    <subcellularLocation>
        <location evidence="1">Peroxisome</location>
    </subcellularLocation>
</comment>
<dbReference type="SUPFAM" id="SSF52777">
    <property type="entry name" value="CoA-dependent acyltransferases"/>
    <property type="match status" value="2"/>
</dbReference>
<keyword evidence="8" id="KW-0809">Transit peptide</keyword>
<evidence type="ECO:0000313" key="22">
    <source>
        <dbReference type="Proteomes" id="UP000449547"/>
    </source>
</evidence>
<dbReference type="RefSeq" id="XP_034011959.1">
    <property type="nucleotide sequence ID" value="XM_034155921.1"/>
</dbReference>
<keyword evidence="12" id="KW-0576">Peroxisome</keyword>
<comment type="caution">
    <text evidence="21">The sequence shown here is derived from an EMBL/GenBank/DDBJ whole genome shotgun (WGS) entry which is preliminary data.</text>
</comment>
<evidence type="ECO:0000256" key="14">
    <source>
        <dbReference type="ARBA" id="ARBA00052702"/>
    </source>
</evidence>
<dbReference type="GeneID" id="54781838"/>
<keyword evidence="6" id="KW-0999">Mitochondrion inner membrane</keyword>
<keyword evidence="22" id="KW-1185">Reference proteome</keyword>
<dbReference type="PANTHER" id="PTHR22589">
    <property type="entry name" value="CARNITINE O-ACYLTRANSFERASE"/>
    <property type="match status" value="1"/>
</dbReference>
<evidence type="ECO:0000259" key="20">
    <source>
        <dbReference type="Pfam" id="PF00755"/>
    </source>
</evidence>
<keyword evidence="10" id="KW-0496">Mitochondrion</keyword>
<dbReference type="FunFam" id="3.30.559.70:FF:000007">
    <property type="entry name" value="Carnitine O-acetyltransferase, mitochondrial"/>
    <property type="match status" value="1"/>
</dbReference>
<keyword evidence="9" id="KW-0443">Lipid metabolism</keyword>
<sequence>MLTRGTQLLRNTTTATKLMPTVIRQKNFSTSGPRGDLYKYQKDLPKLPVPPLNDTVTKYLKSVEPYLTPEQLAETTAKAQAFVKGQGEQLQSRLQKFAADKDNWLAEWWDDYAYLAYRDPVVPGVSYFFSHKDLTNAIGQDQLLKATVLTYHTINFMYEVNTENLEPEVIKGNPFCMNAFRYMFNNSRVPAEGADVTKLFDPAQHQYFVVAYKNNFYKVPHTVNGQRLTKAQLYNHFQAIKNSASQPAEVAIGALTSMNRDELWVAYQNLLVSPINEASLETIHASAFIICLDDTYPVTIEDKSKMCWHGDGKNRWFDKPVEYFVAANGNSGFLGEHSKMDATPTVQMNNYVYDQIKKEDPAKLIAEIQGNFNRESVEKLQWDINSQTRATVAKAELDFAATLASLDHETFQFYGYGKNQIKKFKTSPDAYVQMMMQLAYYKLTGKVRPTYESAATRKYLNGRTETGRVVSNESKAFVETWCDPNATNEEKTAKFQAAAKQHVAYLSAAADGHGVDRHLFGLKNMLQPGEPVPEFFTDPVFNYSQTWYISSSQIPSENFQAWGWQQVIDDGFGLGYLVNADWLHVHISCRRGNGLSSADLKARLTESAIEMKQVLSSVLEPPKAKI</sequence>
<keyword evidence="5 19" id="KW-0808">Transferase</keyword>
<evidence type="ECO:0000256" key="10">
    <source>
        <dbReference type="ARBA" id="ARBA00023128"/>
    </source>
</evidence>
<evidence type="ECO:0000313" key="21">
    <source>
        <dbReference type="EMBL" id="KAA8901478.1"/>
    </source>
</evidence>
<dbReference type="EC" id="2.3.1.7" evidence="16"/>
<dbReference type="InterPro" id="IPR023213">
    <property type="entry name" value="CAT-like_dom_sf"/>
</dbReference>
<evidence type="ECO:0000256" key="11">
    <source>
        <dbReference type="ARBA" id="ARBA00023136"/>
    </source>
</evidence>
<reference evidence="21 22" key="1">
    <citation type="submission" date="2019-07" db="EMBL/GenBank/DDBJ databases">
        <title>Genome assembly of two rare yeast pathogens: Diutina rugosa and Trichomonascus ciferrii.</title>
        <authorList>
            <person name="Mixao V."/>
            <person name="Saus E."/>
            <person name="Hansen A."/>
            <person name="Lass-Flor C."/>
            <person name="Gabaldon T."/>
        </authorList>
    </citation>
    <scope>NUCLEOTIDE SEQUENCE [LARGE SCALE GENOMIC DNA]</scope>
    <source>
        <strain evidence="21 22">CBS 613</strain>
    </source>
</reference>
<dbReference type="PANTHER" id="PTHR22589:SF103">
    <property type="entry name" value="CARNITINE O-ACETYL-TRANSFERASE, ISOFORM A-RELATED"/>
    <property type="match status" value="1"/>
</dbReference>
<comment type="function">
    <text evidence="15">Carnitine acetylase is specific for short chain fatty acids. Carnitine acetylase seems to affect the flux through the pyruvate dehydrogenase complex. It may be involved as well in the transport of acetyl-CoA into mitochondria.</text>
</comment>
<dbReference type="PROSITE" id="PS00439">
    <property type="entry name" value="ACYLTRANSF_C_1"/>
    <property type="match status" value="1"/>
</dbReference>
<evidence type="ECO:0000256" key="15">
    <source>
        <dbReference type="ARBA" id="ARBA00053195"/>
    </source>
</evidence>
<dbReference type="GO" id="GO:0005743">
    <property type="term" value="C:mitochondrial inner membrane"/>
    <property type="evidence" value="ECO:0007669"/>
    <property type="project" value="UniProtKB-SubCell"/>
</dbReference>
<keyword evidence="13 19" id="KW-0012">Acyltransferase</keyword>
<evidence type="ECO:0000256" key="7">
    <source>
        <dbReference type="ARBA" id="ARBA00022832"/>
    </source>
</evidence>
<dbReference type="InterPro" id="IPR000542">
    <property type="entry name" value="Carn_acyl_trans"/>
</dbReference>
<dbReference type="EMBL" id="SWFT01000102">
    <property type="protein sequence ID" value="KAA8901478.1"/>
    <property type="molecule type" value="Genomic_DNA"/>
</dbReference>
<proteinExistence type="inferred from homology"/>
<gene>
    <name evidence="21" type="ORF">DIURU_003187</name>
</gene>
<keyword evidence="4" id="KW-0813">Transport</keyword>
<dbReference type="GO" id="GO:0006631">
    <property type="term" value="P:fatty acid metabolic process"/>
    <property type="evidence" value="ECO:0007669"/>
    <property type="project" value="UniProtKB-KW"/>
</dbReference>
<evidence type="ECO:0000256" key="17">
    <source>
        <dbReference type="ARBA" id="ARBA00073438"/>
    </source>
</evidence>
<evidence type="ECO:0000256" key="5">
    <source>
        <dbReference type="ARBA" id="ARBA00022679"/>
    </source>
</evidence>
<comment type="catalytic activity">
    <reaction evidence="14">
        <text>(R)-carnitine + acetyl-CoA = O-acetyl-(R)-carnitine + CoA</text>
        <dbReference type="Rhea" id="RHEA:21136"/>
        <dbReference type="ChEBI" id="CHEBI:16347"/>
        <dbReference type="ChEBI" id="CHEBI:57287"/>
        <dbReference type="ChEBI" id="CHEBI:57288"/>
        <dbReference type="ChEBI" id="CHEBI:57589"/>
        <dbReference type="EC" id="2.3.1.7"/>
    </reaction>
</comment>